<dbReference type="PANTHER" id="PTHR31162">
    <property type="entry name" value="MALIC ACID TRANSPORT PROTEIN-RELATED"/>
    <property type="match status" value="1"/>
</dbReference>
<protein>
    <recommendedName>
        <fullName evidence="8">Malic acid transport protein</fullName>
    </recommendedName>
</protein>
<feature type="transmembrane region" description="Helical" evidence="5">
    <location>
        <begin position="164"/>
        <end position="186"/>
    </location>
</feature>
<comment type="subcellular location">
    <subcellularLocation>
        <location evidence="1">Membrane</location>
        <topology evidence="1">Multi-pass membrane protein</topology>
    </subcellularLocation>
</comment>
<evidence type="ECO:0000256" key="4">
    <source>
        <dbReference type="ARBA" id="ARBA00023136"/>
    </source>
</evidence>
<keyword evidence="3 5" id="KW-1133">Transmembrane helix</keyword>
<dbReference type="CDD" id="cd09317">
    <property type="entry name" value="TDT_Mae1_like"/>
    <property type="match status" value="1"/>
</dbReference>
<feature type="transmembrane region" description="Helical" evidence="5">
    <location>
        <begin position="129"/>
        <end position="152"/>
    </location>
</feature>
<evidence type="ECO:0008006" key="8">
    <source>
        <dbReference type="Google" id="ProtNLM"/>
    </source>
</evidence>
<dbReference type="Pfam" id="PF03595">
    <property type="entry name" value="SLAC1"/>
    <property type="match status" value="1"/>
</dbReference>
<evidence type="ECO:0000256" key="2">
    <source>
        <dbReference type="ARBA" id="ARBA00022692"/>
    </source>
</evidence>
<evidence type="ECO:0000313" key="7">
    <source>
        <dbReference type="Proteomes" id="UP001324427"/>
    </source>
</evidence>
<proteinExistence type="predicted"/>
<sequence length="396" mass="44452">MEEQEDEGAYPHEKQHISIRRRLSHFTWSWFECTMSTGAIAVLLSLQPFHFHGLRTIGKIFFIVDLVLFVLFTSLISFRFFRDPSALKLSLHHPHESFFFGTFWVSIAMILDCVQHYGVPVCGPWLLKALEICFWVYAACALQVAIFQYHVIFDEESLPVIDAMPAWILPLYPFLVLGPLASVLVSSQPQTSALPIFIGGIVFQGLGWMFAFLIYSLYLTRLINSELPEEPKRPAMYIAVGPAAYTCSTLIKLGMQAPKVIPAHYLGITTLPVGDVWKAISVPCGLFLWLLGFWFFALSTVSVLAGVRRIHFTLDCWAFIFPNAGLTIAAIQIGDVLDSDGIKAVGSAMTIILVAMWLFVVVMNVRAVWLRQVLWPGMDEDMEDVSGHGQAEVKDD</sequence>
<dbReference type="GO" id="GO:0016020">
    <property type="term" value="C:membrane"/>
    <property type="evidence" value="ECO:0007669"/>
    <property type="project" value="UniProtKB-SubCell"/>
</dbReference>
<dbReference type="InterPro" id="IPR030185">
    <property type="entry name" value="Mae1"/>
</dbReference>
<keyword evidence="7" id="KW-1185">Reference proteome</keyword>
<gene>
    <name evidence="6" type="ORF">LTR36_006648</name>
</gene>
<dbReference type="PANTHER" id="PTHR31162:SF0">
    <property type="entry name" value="MALIC ACID TRANSPORT PROTEIN"/>
    <property type="match status" value="1"/>
</dbReference>
<comment type="caution">
    <text evidence="6">The sequence shown here is derived from an EMBL/GenBank/DDBJ whole genome shotgun (WGS) entry which is preliminary data.</text>
</comment>
<feature type="transmembrane region" description="Helical" evidence="5">
    <location>
        <begin position="345"/>
        <end position="365"/>
    </location>
</feature>
<feature type="transmembrane region" description="Helical" evidence="5">
    <location>
        <begin position="58"/>
        <end position="78"/>
    </location>
</feature>
<accession>A0AAV9JCC6</accession>
<reference evidence="6 7" key="1">
    <citation type="submission" date="2021-11" db="EMBL/GenBank/DDBJ databases">
        <title>Black yeast isolated from Biological Soil Crust.</title>
        <authorList>
            <person name="Kurbessoian T."/>
        </authorList>
    </citation>
    <scope>NUCLEOTIDE SEQUENCE [LARGE SCALE GENOMIC DNA]</scope>
    <source>
        <strain evidence="6 7">CCFEE 5522</strain>
    </source>
</reference>
<evidence type="ECO:0000256" key="5">
    <source>
        <dbReference type="SAM" id="Phobius"/>
    </source>
</evidence>
<dbReference type="GO" id="GO:0015140">
    <property type="term" value="F:malate transmembrane transporter activity"/>
    <property type="evidence" value="ECO:0007669"/>
    <property type="project" value="InterPro"/>
</dbReference>
<feature type="transmembrane region" description="Helical" evidence="5">
    <location>
        <begin position="193"/>
        <end position="215"/>
    </location>
</feature>
<dbReference type="InterPro" id="IPR004695">
    <property type="entry name" value="SLAC1/Mae1/Ssu1/TehA"/>
</dbReference>
<dbReference type="EMBL" id="JAVFHQ010000040">
    <property type="protein sequence ID" value="KAK4542600.1"/>
    <property type="molecule type" value="Genomic_DNA"/>
</dbReference>
<dbReference type="AlphaFoldDB" id="A0AAV9JCC6"/>
<keyword evidence="4 5" id="KW-0472">Membrane</keyword>
<dbReference type="Proteomes" id="UP001324427">
    <property type="component" value="Unassembled WGS sequence"/>
</dbReference>
<feature type="transmembrane region" description="Helical" evidence="5">
    <location>
        <begin position="314"/>
        <end position="333"/>
    </location>
</feature>
<keyword evidence="2 5" id="KW-0812">Transmembrane</keyword>
<evidence type="ECO:0000256" key="1">
    <source>
        <dbReference type="ARBA" id="ARBA00004141"/>
    </source>
</evidence>
<dbReference type="Gene3D" id="1.50.10.150">
    <property type="entry name" value="Voltage-dependent anion channel"/>
    <property type="match status" value="1"/>
</dbReference>
<name>A0AAV9JCC6_9PEZI</name>
<evidence type="ECO:0000313" key="6">
    <source>
        <dbReference type="EMBL" id="KAK4542600.1"/>
    </source>
</evidence>
<evidence type="ECO:0000256" key="3">
    <source>
        <dbReference type="ARBA" id="ARBA00022989"/>
    </source>
</evidence>
<organism evidence="6 7">
    <name type="scientific">Oleoguttula mirabilis</name>
    <dbReference type="NCBI Taxonomy" id="1507867"/>
    <lineage>
        <taxon>Eukaryota</taxon>
        <taxon>Fungi</taxon>
        <taxon>Dikarya</taxon>
        <taxon>Ascomycota</taxon>
        <taxon>Pezizomycotina</taxon>
        <taxon>Dothideomycetes</taxon>
        <taxon>Dothideomycetidae</taxon>
        <taxon>Mycosphaerellales</taxon>
        <taxon>Teratosphaeriaceae</taxon>
        <taxon>Oleoguttula</taxon>
    </lineage>
</organism>
<dbReference type="InterPro" id="IPR038665">
    <property type="entry name" value="Voltage-dep_anion_channel_sf"/>
</dbReference>
<feature type="transmembrane region" description="Helical" evidence="5">
    <location>
        <begin position="286"/>
        <end position="307"/>
    </location>
</feature>
<feature type="transmembrane region" description="Helical" evidence="5">
    <location>
        <begin position="98"/>
        <end position="117"/>
    </location>
</feature>